<dbReference type="RefSeq" id="WP_004128597.1">
    <property type="nucleotide sequence ID" value="NZ_ADES01000013.1"/>
</dbReference>
<evidence type="ECO:0000256" key="3">
    <source>
        <dbReference type="SAM" id="Phobius"/>
    </source>
</evidence>
<feature type="chain" id="PRO_5039702288" description="Gram-positive cocci surface proteins LPxTG domain-containing protein" evidence="4">
    <location>
        <begin position="24"/>
        <end position="381"/>
    </location>
</feature>
<dbReference type="PATRIC" id="fig|698957.3.peg.733"/>
<dbReference type="EMBL" id="ADES01000013">
    <property type="protein sequence ID" value="EIK82542.1"/>
    <property type="molecule type" value="Genomic_DNA"/>
</dbReference>
<evidence type="ECO:0008006" key="7">
    <source>
        <dbReference type="Google" id="ProtNLM"/>
    </source>
</evidence>
<feature type="coiled-coil region" evidence="1">
    <location>
        <begin position="41"/>
        <end position="85"/>
    </location>
</feature>
<evidence type="ECO:0000256" key="2">
    <source>
        <dbReference type="SAM" id="MobiDB-lite"/>
    </source>
</evidence>
<feature type="region of interest" description="Disordered" evidence="2">
    <location>
        <begin position="133"/>
        <end position="155"/>
    </location>
</feature>
<proteinExistence type="predicted"/>
<keyword evidence="1" id="KW-0175">Coiled coil</keyword>
<reference evidence="5 6" key="1">
    <citation type="journal article" date="2012" name="J. Bacteriol.">
        <title>Comparative Genomic Analyses of 17 Clinical Isolates of Gardnerella vaginalis Provide Evidence of Multiple Genetically Isolated Clades Consistent with Subspeciation into Genovars.</title>
        <authorList>
            <person name="Ahmed A."/>
            <person name="Earl J."/>
            <person name="Retchless A."/>
            <person name="Hillier S."/>
            <person name="Rabe L."/>
            <person name="Cherpes T."/>
            <person name="Powell E."/>
            <person name="Janto B."/>
            <person name="Eutsey R."/>
            <person name="Hiller N.L."/>
            <person name="Boissy R."/>
            <person name="Dahlgreen M."/>
            <person name="Hall B."/>
            <person name="Costerton J."/>
            <person name="Post J.C."/>
            <person name="Hu F."/>
            <person name="Ehrlich G."/>
        </authorList>
    </citation>
    <scope>NUCLEOTIDE SEQUENCE [LARGE SCALE GENOMIC DNA]</scope>
    <source>
        <strain evidence="5 6">1500E</strain>
    </source>
</reference>
<keyword evidence="3" id="KW-1133">Transmembrane helix</keyword>
<organism evidence="5 6">
    <name type="scientific">Gardnerella vaginalis 1500E</name>
    <dbReference type="NCBI Taxonomy" id="698957"/>
    <lineage>
        <taxon>Bacteria</taxon>
        <taxon>Bacillati</taxon>
        <taxon>Actinomycetota</taxon>
        <taxon>Actinomycetes</taxon>
        <taxon>Bifidobacteriales</taxon>
        <taxon>Bifidobacteriaceae</taxon>
        <taxon>Gardnerella</taxon>
    </lineage>
</organism>
<dbReference type="AlphaFoldDB" id="I4M002"/>
<evidence type="ECO:0000256" key="1">
    <source>
        <dbReference type="SAM" id="Coils"/>
    </source>
</evidence>
<evidence type="ECO:0000256" key="4">
    <source>
        <dbReference type="SAM" id="SignalP"/>
    </source>
</evidence>
<feature type="transmembrane region" description="Helical" evidence="3">
    <location>
        <begin position="357"/>
        <end position="376"/>
    </location>
</feature>
<keyword evidence="4" id="KW-0732">Signal</keyword>
<comment type="caution">
    <text evidence="5">The sequence shown here is derived from an EMBL/GenBank/DDBJ whole genome shotgun (WGS) entry which is preliminary data.</text>
</comment>
<gene>
    <name evidence="5" type="ORF">CGSMWGv1500E_03829</name>
</gene>
<feature type="compositionally biased region" description="Low complexity" evidence="2">
    <location>
        <begin position="141"/>
        <end position="152"/>
    </location>
</feature>
<keyword evidence="3" id="KW-0472">Membrane</keyword>
<keyword evidence="3" id="KW-0812">Transmembrane</keyword>
<feature type="signal peptide" evidence="4">
    <location>
        <begin position="1"/>
        <end position="23"/>
    </location>
</feature>
<evidence type="ECO:0000313" key="5">
    <source>
        <dbReference type="EMBL" id="EIK82542.1"/>
    </source>
</evidence>
<evidence type="ECO:0000313" key="6">
    <source>
        <dbReference type="Proteomes" id="UP000032875"/>
    </source>
</evidence>
<accession>I4M002</accession>
<sequence length="381" mass="40158">MFNKKAIAALAAGATLVSGLAFAAPAMADNLDDMLTPNANAAKVEQAKEALKADQKTLTEKKEALEKAEKELKTAQADEQAKKVAFDNADEAGKAAAKAAYEAAQGVTKTKQTAVEEAKKAVTNAQNKVDSDNEVINAGKPSSTTPTTPTTPKNDKKIDLINLLNGGDEPSGATMVSPLGTSTLYTNYKGLTAELIKKGITNVAAYDALLDKLEFGLKQSGWANIIKNFGGDNCAYLGKLRRQLQKAVKHYGHVEAAVKDIIAELNEDYKDAKANEDWDAAKVIKGKLAQAKGLLEVAHHNRTRAEAILDSANDHARDLSCDTGAKDILKALKGDKADKKSDKKADKKSAPLAKTGAAVALAAVAASVLAGMGAALRKIRH</sequence>
<name>I4M002_GARVA</name>
<dbReference type="Proteomes" id="UP000032875">
    <property type="component" value="Unassembled WGS sequence"/>
</dbReference>
<protein>
    <recommendedName>
        <fullName evidence="7">Gram-positive cocci surface proteins LPxTG domain-containing protein</fullName>
    </recommendedName>
</protein>